<dbReference type="Proteomes" id="UP001377830">
    <property type="component" value="Chromosome"/>
</dbReference>
<protein>
    <submittedName>
        <fullName evidence="2">Uncharacterized protein</fullName>
    </submittedName>
</protein>
<accession>A0AAN0KP10</accession>
<feature type="compositionally biased region" description="Polar residues" evidence="1">
    <location>
        <begin position="72"/>
        <end position="81"/>
    </location>
</feature>
<keyword evidence="3" id="KW-1185">Reference proteome</keyword>
<evidence type="ECO:0000256" key="1">
    <source>
        <dbReference type="SAM" id="MobiDB-lite"/>
    </source>
</evidence>
<reference evidence="3" key="1">
    <citation type="journal article" date="2024" name="Int. J. Syst. Evol. Microbiol.">
        <title>Pectobacterium araliae sp. nov., a pathogen causing bacterial soft rot of Japanese angelica tree in Japan.</title>
        <authorList>
            <person name="Sawada H."/>
            <person name="Someya N."/>
            <person name="Morohoshi T."/>
            <person name="Ono M."/>
            <person name="Satou M."/>
        </authorList>
    </citation>
    <scope>NUCLEOTIDE SEQUENCE [LARGE SCALE GENOMIC DNA]</scope>
    <source>
        <strain evidence="3">MAFF 302110</strain>
    </source>
</reference>
<gene>
    <name evidence="2" type="ORF">PEC302110_36060</name>
</gene>
<dbReference type="KEGG" id="parl:PEC302110_36060"/>
<evidence type="ECO:0000313" key="3">
    <source>
        <dbReference type="Proteomes" id="UP001377830"/>
    </source>
</evidence>
<organism evidence="2 3">
    <name type="scientific">Pectobacterium araliae</name>
    <dbReference type="NCBI Taxonomy" id="3073862"/>
    <lineage>
        <taxon>Bacteria</taxon>
        <taxon>Pseudomonadati</taxon>
        <taxon>Pseudomonadota</taxon>
        <taxon>Gammaproteobacteria</taxon>
        <taxon>Enterobacterales</taxon>
        <taxon>Pectobacteriaceae</taxon>
        <taxon>Pectobacterium</taxon>
    </lineage>
</organism>
<sequence length="89" mass="9833">MQNASHLSMDLEETRCEVSVGMPHTVVAPVSRSLNDRHYTDVAIIQKSPVAGNVHYETKQKTSDLAAPPDAQTLSRSTYTSGERRRHAV</sequence>
<evidence type="ECO:0000313" key="2">
    <source>
        <dbReference type="EMBL" id="BES86509.1"/>
    </source>
</evidence>
<name>A0AAN0KP10_9GAMM</name>
<dbReference type="AlphaFoldDB" id="A0AAN0KP10"/>
<feature type="region of interest" description="Disordered" evidence="1">
    <location>
        <begin position="50"/>
        <end position="89"/>
    </location>
</feature>
<proteinExistence type="predicted"/>
<dbReference type="EMBL" id="AP028908">
    <property type="protein sequence ID" value="BES86509.1"/>
    <property type="molecule type" value="Genomic_DNA"/>
</dbReference>